<dbReference type="STRING" id="1802513.A3E46_01000"/>
<reference evidence="3 4" key="1">
    <citation type="journal article" date="2016" name="Nat. Commun.">
        <title>Thousands of microbial genomes shed light on interconnected biogeochemical processes in an aquifer system.</title>
        <authorList>
            <person name="Anantharaman K."/>
            <person name="Brown C.T."/>
            <person name="Hug L.A."/>
            <person name="Sharon I."/>
            <person name="Castelle C.J."/>
            <person name="Probst A.J."/>
            <person name="Thomas B.C."/>
            <person name="Singh A."/>
            <person name="Wilkins M.J."/>
            <person name="Karaoz U."/>
            <person name="Brodie E.L."/>
            <person name="Williams K.H."/>
            <person name="Hubbard S.S."/>
            <person name="Banfield J.F."/>
        </authorList>
    </citation>
    <scope>NUCLEOTIDE SEQUENCE [LARGE SCALE GENOMIC DNA]</scope>
</reference>
<organism evidence="3 4">
    <name type="scientific">Candidatus Woesebacteria bacterium RIFCSPHIGHO2_12_FULL_46_16</name>
    <dbReference type="NCBI Taxonomy" id="1802513"/>
    <lineage>
        <taxon>Bacteria</taxon>
        <taxon>Candidatus Woeseibacteriota</taxon>
    </lineage>
</organism>
<keyword evidence="2" id="KW-1133">Transmembrane helix</keyword>
<sequence>MGPVNTELILCLGFVAFAVGIYTLVRIGMKVWRLLFGPKDRPHPEEEGFGEKDLEQHPYTEPE</sequence>
<comment type="caution">
    <text evidence="3">The sequence shown here is derived from an EMBL/GenBank/DDBJ whole genome shotgun (WGS) entry which is preliminary data.</text>
</comment>
<evidence type="ECO:0000313" key="3">
    <source>
        <dbReference type="EMBL" id="OGM56563.1"/>
    </source>
</evidence>
<dbReference type="EMBL" id="MGGZ01000028">
    <property type="protein sequence ID" value="OGM56563.1"/>
    <property type="molecule type" value="Genomic_DNA"/>
</dbReference>
<dbReference type="Proteomes" id="UP000178313">
    <property type="component" value="Unassembled WGS sequence"/>
</dbReference>
<keyword evidence="2" id="KW-0812">Transmembrane</keyword>
<gene>
    <name evidence="3" type="ORF">A3E46_01000</name>
</gene>
<keyword evidence="2" id="KW-0472">Membrane</keyword>
<feature type="transmembrane region" description="Helical" evidence="2">
    <location>
        <begin position="6"/>
        <end position="25"/>
    </location>
</feature>
<evidence type="ECO:0000313" key="4">
    <source>
        <dbReference type="Proteomes" id="UP000178313"/>
    </source>
</evidence>
<proteinExistence type="predicted"/>
<accession>A0A1F8AXS4</accession>
<evidence type="ECO:0000256" key="1">
    <source>
        <dbReference type="SAM" id="MobiDB-lite"/>
    </source>
</evidence>
<protein>
    <submittedName>
        <fullName evidence="3">Uncharacterized protein</fullName>
    </submittedName>
</protein>
<feature type="region of interest" description="Disordered" evidence="1">
    <location>
        <begin position="39"/>
        <end position="63"/>
    </location>
</feature>
<dbReference type="AlphaFoldDB" id="A0A1F8AXS4"/>
<evidence type="ECO:0000256" key="2">
    <source>
        <dbReference type="SAM" id="Phobius"/>
    </source>
</evidence>
<name>A0A1F8AXS4_9BACT</name>